<dbReference type="Proteomes" id="UP000308886">
    <property type="component" value="Unassembled WGS sequence"/>
</dbReference>
<gene>
    <name evidence="1" type="ORF">E5358_02235</name>
</gene>
<sequence>MIKNLIFDFGKVLVDYDFEMFFHKYITDEERYQDILPVLYNEEVQALLDREEKPFNEIKEDIIMDNRKFENEIRIFCDKYPELVTNEVEGMKNMLQQLKDEGFKLYGLSNWCSKVYHTMNQFDIFRLLDGYVISSEEHVIKPEPEIYQRLFDKFNLKPEECIFTDDREVNIIGARQLGMTGIVFHDSAQYETELRKILKETNR</sequence>
<reference evidence="1" key="1">
    <citation type="submission" date="2019-04" db="EMBL/GenBank/DDBJ databases">
        <title>Microbes associate with the intestines of laboratory mice.</title>
        <authorList>
            <person name="Navarre W."/>
            <person name="Wong E."/>
            <person name="Huang K."/>
            <person name="Tropini C."/>
            <person name="Ng K."/>
            <person name="Yu B."/>
        </authorList>
    </citation>
    <scope>NUCLEOTIDE SEQUENCE</scope>
    <source>
        <strain evidence="1">NM73_A23</strain>
    </source>
</reference>
<protein>
    <submittedName>
        <fullName evidence="1">HAD family phosphatase</fullName>
    </submittedName>
</protein>
<name>A0AC61QSW1_9BACT</name>
<accession>A0AC61QSW1</accession>
<keyword evidence="2" id="KW-1185">Reference proteome</keyword>
<dbReference type="EMBL" id="SRZC01000003">
    <property type="protein sequence ID" value="TGX83487.1"/>
    <property type="molecule type" value="Genomic_DNA"/>
</dbReference>
<evidence type="ECO:0000313" key="2">
    <source>
        <dbReference type="Proteomes" id="UP000308886"/>
    </source>
</evidence>
<comment type="caution">
    <text evidence="1">The sequence shown here is derived from an EMBL/GenBank/DDBJ whole genome shotgun (WGS) entry which is preliminary data.</text>
</comment>
<proteinExistence type="predicted"/>
<evidence type="ECO:0000313" key="1">
    <source>
        <dbReference type="EMBL" id="TGX83487.1"/>
    </source>
</evidence>
<organism evidence="1 2">
    <name type="scientific">Palleniella muris</name>
    <dbReference type="NCBI Taxonomy" id="3038145"/>
    <lineage>
        <taxon>Bacteria</taxon>
        <taxon>Pseudomonadati</taxon>
        <taxon>Bacteroidota</taxon>
        <taxon>Bacteroidia</taxon>
        <taxon>Bacteroidales</taxon>
        <taxon>Prevotellaceae</taxon>
        <taxon>Palleniella</taxon>
    </lineage>
</organism>